<protein>
    <submittedName>
        <fullName evidence="2">Uncharacterized protein (DUF1501 family)</fullName>
    </submittedName>
</protein>
<keyword evidence="3" id="KW-1185">Reference proteome</keyword>
<dbReference type="InterPro" id="IPR010869">
    <property type="entry name" value="DUF1501"/>
</dbReference>
<evidence type="ECO:0000256" key="1">
    <source>
        <dbReference type="SAM" id="MobiDB-lite"/>
    </source>
</evidence>
<name>A0A3D9HS72_9PROT</name>
<organism evidence="2 3">
    <name type="scientific">Aestuariispira insulae</name>
    <dbReference type="NCBI Taxonomy" id="1461337"/>
    <lineage>
        <taxon>Bacteria</taxon>
        <taxon>Pseudomonadati</taxon>
        <taxon>Pseudomonadota</taxon>
        <taxon>Alphaproteobacteria</taxon>
        <taxon>Rhodospirillales</taxon>
        <taxon>Kiloniellaceae</taxon>
        <taxon>Aestuariispira</taxon>
    </lineage>
</organism>
<dbReference type="PANTHER" id="PTHR43737">
    <property type="entry name" value="BLL7424 PROTEIN"/>
    <property type="match status" value="1"/>
</dbReference>
<gene>
    <name evidence="2" type="ORF">DFP90_102367</name>
</gene>
<dbReference type="InterPro" id="IPR006311">
    <property type="entry name" value="TAT_signal"/>
</dbReference>
<sequence length="405" mass="43142">MKKQLPITRRSFLSATAAGMAVTAFPFGNLSLAKVNRDARFILVLARGGMDGLALFPPHGDPDYRKIRGRLALPKEEDGGFLKLDRTFGLHPAASQLLPFWKRKEMAIVPAAANSYRGNAHREALLHLDSGLDAPSNPQSGWLNRAINAMGGEAVPAVSISDQLPLVLAGPDEKGLIQTVPAATSSLPGFYQRVALLYQDDPLLRTALAQEMGQQQNRQSGLTEDDQAADAGARPVSELSVMVRTAAKALRAQDGARIAVIETSGWDTHAAQGSLEGQLARRFSSLAGGLELLASEMRDDWDKTVVVVATEFGRTNSPNKDLGTDHGLASPMMVLGGAIKGGKTVGAWPGLVSRTSELSKALQPSEDIRAVFKSVLVSHMGVEAATVDKTVFPNSEKIKPLSGLL</sequence>
<dbReference type="PROSITE" id="PS51318">
    <property type="entry name" value="TAT"/>
    <property type="match status" value="1"/>
</dbReference>
<dbReference type="PANTHER" id="PTHR43737:SF1">
    <property type="entry name" value="DUF1501 DOMAIN-CONTAINING PROTEIN"/>
    <property type="match status" value="1"/>
</dbReference>
<dbReference type="Pfam" id="PF07394">
    <property type="entry name" value="DUF1501"/>
    <property type="match status" value="1"/>
</dbReference>
<reference evidence="2 3" key="1">
    <citation type="submission" date="2018-07" db="EMBL/GenBank/DDBJ databases">
        <title>Genomic Encyclopedia of Type Strains, Phase III (KMG-III): the genomes of soil and plant-associated and newly described type strains.</title>
        <authorList>
            <person name="Whitman W."/>
        </authorList>
    </citation>
    <scope>NUCLEOTIDE SEQUENCE [LARGE SCALE GENOMIC DNA]</scope>
    <source>
        <strain evidence="2 3">CECT 8488</strain>
    </source>
</reference>
<feature type="region of interest" description="Disordered" evidence="1">
    <location>
        <begin position="211"/>
        <end position="235"/>
    </location>
</feature>
<dbReference type="OrthoDB" id="9779968at2"/>
<dbReference type="RefSeq" id="WP_115935888.1">
    <property type="nucleotide sequence ID" value="NZ_QRDW01000002.1"/>
</dbReference>
<evidence type="ECO:0000313" key="3">
    <source>
        <dbReference type="Proteomes" id="UP000256845"/>
    </source>
</evidence>
<evidence type="ECO:0000313" key="2">
    <source>
        <dbReference type="EMBL" id="RED52347.1"/>
    </source>
</evidence>
<comment type="caution">
    <text evidence="2">The sequence shown here is derived from an EMBL/GenBank/DDBJ whole genome shotgun (WGS) entry which is preliminary data.</text>
</comment>
<dbReference type="EMBL" id="QRDW01000002">
    <property type="protein sequence ID" value="RED52347.1"/>
    <property type="molecule type" value="Genomic_DNA"/>
</dbReference>
<dbReference type="Proteomes" id="UP000256845">
    <property type="component" value="Unassembled WGS sequence"/>
</dbReference>
<proteinExistence type="predicted"/>
<feature type="compositionally biased region" description="Polar residues" evidence="1">
    <location>
        <begin position="212"/>
        <end position="222"/>
    </location>
</feature>
<accession>A0A3D9HS72</accession>
<dbReference type="AlphaFoldDB" id="A0A3D9HS72"/>